<comment type="caution">
    <text evidence="1">The sequence shown here is derived from an EMBL/GenBank/DDBJ whole genome shotgun (WGS) entry which is preliminary data.</text>
</comment>
<dbReference type="AlphaFoldDB" id="A0A5J4QLN4"/>
<proteinExistence type="predicted"/>
<protein>
    <recommendedName>
        <fullName evidence="2">DUF4270 domain-containing protein</fullName>
    </recommendedName>
</protein>
<dbReference type="Pfam" id="PF14092">
    <property type="entry name" value="DUF4270"/>
    <property type="match status" value="1"/>
</dbReference>
<name>A0A5J4QLN4_9ZZZZ</name>
<reference evidence="1" key="1">
    <citation type="submission" date="2019-03" db="EMBL/GenBank/DDBJ databases">
        <title>Single cell metagenomics reveals metabolic interactions within the superorganism composed of flagellate Streblomastix strix and complex community of Bacteroidetes bacteria on its surface.</title>
        <authorList>
            <person name="Treitli S.C."/>
            <person name="Kolisko M."/>
            <person name="Husnik F."/>
            <person name="Keeling P."/>
            <person name="Hampl V."/>
        </authorList>
    </citation>
    <scope>NUCLEOTIDE SEQUENCE</scope>
    <source>
        <strain evidence="1">STM</strain>
    </source>
</reference>
<sequence length="464" mass="52763">MFVLTLGGCNDTTDSLGLNMLPPSDIILPKKVSYDVTTTSIPAGAVYAKTSMGYVGKFTDSEFGAYEAGFLTQLNCVDNFSFPSVYDAETNPQGIMVEDGIESIALVLYYSSYFGDSLNVCSLSAYRLNKKLDENHYTNIDPEEYYDPKELLGRKSYTAVDLSVSQEDRNTSGYYPNVRIPLSKEFGTYIYKLSREYPEYFKDSQSFIDNVFKGVYVKNDNGDGTILYIEKVHLNMVYRGHFKDSIGNNLKKENSEEDSLYYASRMFAATQEVIQAHQFKNAEEKLEEKINETDWTYIKSPAGIFTQVTLPIQQIADELKRDTINSVKLAFTHYSQSIENEFNMPPPAELLLVRQKDINKFFETNQLPDNITSYFARRNAYATNQYVFNNIKELIVTCIAEKEKGTDWDKVVLIPVKINSNVDSYTQSETLVSVYPDMSPGYVKLKGGKDKLTLDIIYSTFPNR</sequence>
<evidence type="ECO:0008006" key="2">
    <source>
        <dbReference type="Google" id="ProtNLM"/>
    </source>
</evidence>
<organism evidence="1">
    <name type="scientific">termite gut metagenome</name>
    <dbReference type="NCBI Taxonomy" id="433724"/>
    <lineage>
        <taxon>unclassified sequences</taxon>
        <taxon>metagenomes</taxon>
        <taxon>organismal metagenomes</taxon>
    </lineage>
</organism>
<dbReference type="EMBL" id="SNRY01003196">
    <property type="protein sequence ID" value="KAA6321858.1"/>
    <property type="molecule type" value="Genomic_DNA"/>
</dbReference>
<gene>
    <name evidence="1" type="ORF">EZS27_028541</name>
</gene>
<accession>A0A5J4QLN4</accession>
<dbReference type="InterPro" id="IPR025366">
    <property type="entry name" value="DUF4270"/>
</dbReference>
<evidence type="ECO:0000313" key="1">
    <source>
        <dbReference type="EMBL" id="KAA6321858.1"/>
    </source>
</evidence>